<name>L9X5G9_9EURY</name>
<dbReference type="STRING" id="1227499.C493_09283"/>
<keyword evidence="3" id="KW-1185">Reference proteome</keyword>
<sequence>MTGDSPRVRGLADGLAPVLQTLVDECPPGRALDVATGTGRNALALAARGWTVDAVDISRAQLERARARERNRVQSTADRAAGAPGTDINADTDTGTCNWILADADRYCVPERQYDLVTVSFFDARNCLSALIDALAPGGCLWVEHYLESPADESVPADRFRLEPNELLAACSELTVIHYTERRVDGEPRVGLLARNERDSSRWRPELARSDLDGP</sequence>
<accession>L9X5G9</accession>
<evidence type="ECO:0000256" key="1">
    <source>
        <dbReference type="SAM" id="MobiDB-lite"/>
    </source>
</evidence>
<dbReference type="InterPro" id="IPR029063">
    <property type="entry name" value="SAM-dependent_MTases_sf"/>
</dbReference>
<dbReference type="EMBL" id="AOHZ01000043">
    <property type="protein sequence ID" value="ELY57009.1"/>
    <property type="molecule type" value="Genomic_DNA"/>
</dbReference>
<comment type="caution">
    <text evidence="2">The sequence shown here is derived from an EMBL/GenBank/DDBJ whole genome shotgun (WGS) entry which is preliminary data.</text>
</comment>
<dbReference type="PATRIC" id="fig|1227499.3.peg.1879"/>
<feature type="region of interest" description="Disordered" evidence="1">
    <location>
        <begin position="68"/>
        <end position="88"/>
    </location>
</feature>
<evidence type="ECO:0000313" key="3">
    <source>
        <dbReference type="Proteomes" id="UP000011602"/>
    </source>
</evidence>
<gene>
    <name evidence="2" type="ORF">C493_09283</name>
</gene>
<organism evidence="2 3">
    <name type="scientific">Natronolimnohabitans innermongolicus JCM 12255</name>
    <dbReference type="NCBI Taxonomy" id="1227499"/>
    <lineage>
        <taxon>Archaea</taxon>
        <taxon>Methanobacteriati</taxon>
        <taxon>Methanobacteriota</taxon>
        <taxon>Stenosarchaea group</taxon>
        <taxon>Halobacteria</taxon>
        <taxon>Halobacteriales</taxon>
        <taxon>Natrialbaceae</taxon>
        <taxon>Natronolimnohabitans</taxon>
    </lineage>
</organism>
<dbReference type="SUPFAM" id="SSF53335">
    <property type="entry name" value="S-adenosyl-L-methionine-dependent methyltransferases"/>
    <property type="match status" value="1"/>
</dbReference>
<proteinExistence type="predicted"/>
<dbReference type="GO" id="GO:0032259">
    <property type="term" value="P:methylation"/>
    <property type="evidence" value="ECO:0007669"/>
    <property type="project" value="UniProtKB-KW"/>
</dbReference>
<protein>
    <submittedName>
        <fullName evidence="2">Methyltransferase type 11</fullName>
    </submittedName>
</protein>
<evidence type="ECO:0000313" key="2">
    <source>
        <dbReference type="EMBL" id="ELY57009.1"/>
    </source>
</evidence>
<dbReference type="eggNOG" id="arCOG06202">
    <property type="taxonomic scope" value="Archaea"/>
</dbReference>
<reference evidence="2 3" key="1">
    <citation type="journal article" date="2014" name="PLoS Genet.">
        <title>Phylogenetically driven sequencing of extremely halophilic archaea reveals strategies for static and dynamic osmo-response.</title>
        <authorList>
            <person name="Becker E.A."/>
            <person name="Seitzer P.M."/>
            <person name="Tritt A."/>
            <person name="Larsen D."/>
            <person name="Krusor M."/>
            <person name="Yao A.I."/>
            <person name="Wu D."/>
            <person name="Madern D."/>
            <person name="Eisen J.A."/>
            <person name="Darling A.E."/>
            <person name="Facciotti M.T."/>
        </authorList>
    </citation>
    <scope>NUCLEOTIDE SEQUENCE [LARGE SCALE GENOMIC DNA]</scope>
    <source>
        <strain evidence="2 3">JCM 12255</strain>
    </source>
</reference>
<dbReference type="PANTHER" id="PTHR43591">
    <property type="entry name" value="METHYLTRANSFERASE"/>
    <property type="match status" value="1"/>
</dbReference>
<dbReference type="RefSeq" id="WP_007259147.1">
    <property type="nucleotide sequence ID" value="NZ_AOHZ01000043.1"/>
</dbReference>
<dbReference type="OrthoDB" id="56895at2157"/>
<dbReference type="CDD" id="cd02440">
    <property type="entry name" value="AdoMet_MTases"/>
    <property type="match status" value="1"/>
</dbReference>
<keyword evidence="2" id="KW-0808">Transferase</keyword>
<dbReference type="Gene3D" id="3.40.50.150">
    <property type="entry name" value="Vaccinia Virus protein VP39"/>
    <property type="match status" value="1"/>
</dbReference>
<dbReference type="Proteomes" id="UP000011602">
    <property type="component" value="Unassembled WGS sequence"/>
</dbReference>
<dbReference type="GO" id="GO:0008168">
    <property type="term" value="F:methyltransferase activity"/>
    <property type="evidence" value="ECO:0007669"/>
    <property type="project" value="UniProtKB-KW"/>
</dbReference>
<dbReference type="Pfam" id="PF13489">
    <property type="entry name" value="Methyltransf_23"/>
    <property type="match status" value="1"/>
</dbReference>
<dbReference type="AlphaFoldDB" id="L9X5G9"/>
<keyword evidence="2" id="KW-0489">Methyltransferase</keyword>